<dbReference type="Pfam" id="PF07958">
    <property type="entry name" value="DUF1688"/>
    <property type="match status" value="1"/>
</dbReference>
<dbReference type="Proteomes" id="UP000469385">
    <property type="component" value="Unassembled WGS sequence"/>
</dbReference>
<accession>A0A6N8IMJ7</accession>
<keyword evidence="2" id="KW-1185">Reference proteome</keyword>
<dbReference type="RefSeq" id="WP_181653822.1">
    <property type="nucleotide sequence ID" value="NZ_WSEL01000003.1"/>
</dbReference>
<comment type="caution">
    <text evidence="1">The sequence shown here is derived from an EMBL/GenBank/DDBJ whole genome shotgun (WGS) entry which is preliminary data.</text>
</comment>
<protein>
    <submittedName>
        <fullName evidence="1">DUF1688 family protein</fullName>
    </submittedName>
</protein>
<dbReference type="PANTHER" id="PTHR31687">
    <property type="match status" value="1"/>
</dbReference>
<organism evidence="1 2">
    <name type="scientific">Ramlibacter pinisoli</name>
    <dbReference type="NCBI Taxonomy" id="2682844"/>
    <lineage>
        <taxon>Bacteria</taxon>
        <taxon>Pseudomonadati</taxon>
        <taxon>Pseudomonadota</taxon>
        <taxon>Betaproteobacteria</taxon>
        <taxon>Burkholderiales</taxon>
        <taxon>Comamonadaceae</taxon>
        <taxon>Ramlibacter</taxon>
    </lineage>
</organism>
<sequence>MTAGTDFVRERSQGELAAAALRSTVAVRERCGQLLDRARIGHSAWFTLDEGRLRDAAAEVATATRRRYPKLHIPFHSRWRHFEAGGTDRKAELEKLLGDAPMSVRARAMVDLTVTSVLLDAGAGAHWKYIESATGQTFTRSEGLGVASFHAFTAGLFSSDKLRPLQADAEGLRAVDTDLLAEAFQVSENNQLVGLEGRAVLLRRLGEVMAEQPEVFGDEARPAGLFDLLVAGEGGIAHTADVDVHDILSQLLVSLSPIWPLGHSIGGIPLGDVWRHDAVRGEGASDGWVPFHKLSQWLTYSLLEPFHWAGCRLSGIERLTGLPEYRNGGLLLDTGVLQLREPEAARQVWHPGDEIIVEWRALTVALLDELAHGVRRELSLSDDKLPLACVLEGGTWAAGRELAQRARNGLPPLQVHSDGTVF</sequence>
<name>A0A6N8IMJ7_9BURK</name>
<dbReference type="PANTHER" id="PTHR31687:SF3">
    <property type="entry name" value="PROTEIN URG3"/>
    <property type="match status" value="1"/>
</dbReference>
<evidence type="ECO:0000313" key="1">
    <source>
        <dbReference type="EMBL" id="MVQ28051.1"/>
    </source>
</evidence>
<gene>
    <name evidence="1" type="ORF">GON04_01215</name>
</gene>
<evidence type="ECO:0000313" key="2">
    <source>
        <dbReference type="Proteomes" id="UP000469385"/>
    </source>
</evidence>
<proteinExistence type="predicted"/>
<reference evidence="1 2" key="1">
    <citation type="submission" date="2019-12" db="EMBL/GenBank/DDBJ databases">
        <authorList>
            <person name="Huq M.A."/>
        </authorList>
    </citation>
    <scope>NUCLEOTIDE SEQUENCE [LARGE SCALE GENOMIC DNA]</scope>
    <source>
        <strain evidence="1 2">MAH-25</strain>
    </source>
</reference>
<dbReference type="InterPro" id="IPR012469">
    <property type="entry name" value="DUF1688"/>
</dbReference>
<dbReference type="AlphaFoldDB" id="A0A6N8IMJ7"/>
<dbReference type="EMBL" id="WSEL01000003">
    <property type="protein sequence ID" value="MVQ28051.1"/>
    <property type="molecule type" value="Genomic_DNA"/>
</dbReference>